<reference evidence="9" key="1">
    <citation type="journal article" date="2013" name="Proc. Natl. Acad. Sci. U.S.A.">
        <title>Improving the coverage of the cyanobacterial phylum using diversity-driven genome sequencing.</title>
        <authorList>
            <person name="Shih P.M."/>
            <person name="Wu D."/>
            <person name="Latifi A."/>
            <person name="Axen S.D."/>
            <person name="Fewer D.P."/>
            <person name="Talla E."/>
            <person name="Calteau A."/>
            <person name="Cai F."/>
            <person name="Tandeau de Marsac N."/>
            <person name="Rippka R."/>
            <person name="Herdman M."/>
            <person name="Sivonen K."/>
            <person name="Coursin T."/>
            <person name="Laurent T."/>
            <person name="Goodwin L."/>
            <person name="Nolan M."/>
            <person name="Davenport K.W."/>
            <person name="Han C.S."/>
            <person name="Rubin E.M."/>
            <person name="Eisen J.A."/>
            <person name="Woyke T."/>
            <person name="Gugger M."/>
            <person name="Kerfeld C.A."/>
        </authorList>
    </citation>
    <scope>NUCLEOTIDE SEQUENCE [LARGE SCALE GENOMIC DNA]</scope>
    <source>
        <strain evidence="9">ATCC 27899 / PCC 7122</strain>
    </source>
</reference>
<keyword evidence="3 6" id="KW-0812">Transmembrane</keyword>
<feature type="transmembrane region" description="Helical" evidence="6">
    <location>
        <begin position="216"/>
        <end position="236"/>
    </location>
</feature>
<dbReference type="GO" id="GO:0005886">
    <property type="term" value="C:plasma membrane"/>
    <property type="evidence" value="ECO:0007669"/>
    <property type="project" value="UniProtKB-SubCell"/>
</dbReference>
<accession>K9ZP40</accession>
<dbReference type="PANTHER" id="PTHR12677">
    <property type="entry name" value="GOLGI APPARATUS MEMBRANE PROTEIN TVP38-RELATED"/>
    <property type="match status" value="1"/>
</dbReference>
<evidence type="ECO:0000313" key="9">
    <source>
        <dbReference type="Proteomes" id="UP000010474"/>
    </source>
</evidence>
<evidence type="ECO:0000313" key="8">
    <source>
        <dbReference type="EMBL" id="AFZ60292.1"/>
    </source>
</evidence>
<dbReference type="EMBL" id="CP003659">
    <property type="protein sequence ID" value="AFZ60292.1"/>
    <property type="molecule type" value="Genomic_DNA"/>
</dbReference>
<name>K9ZP40_ANACC</name>
<evidence type="ECO:0000256" key="4">
    <source>
        <dbReference type="ARBA" id="ARBA00022989"/>
    </source>
</evidence>
<feature type="transmembrane region" description="Helical" evidence="6">
    <location>
        <begin position="178"/>
        <end position="204"/>
    </location>
</feature>
<dbReference type="Proteomes" id="UP000010474">
    <property type="component" value="Chromosome"/>
</dbReference>
<feature type="transmembrane region" description="Helical" evidence="6">
    <location>
        <begin position="90"/>
        <end position="114"/>
    </location>
</feature>
<keyword evidence="4 6" id="KW-1133">Transmembrane helix</keyword>
<evidence type="ECO:0000256" key="3">
    <source>
        <dbReference type="ARBA" id="ARBA00022692"/>
    </source>
</evidence>
<dbReference type="RefSeq" id="WP_015216908.1">
    <property type="nucleotide sequence ID" value="NC_019771.1"/>
</dbReference>
<comment type="subcellular location">
    <subcellularLocation>
        <location evidence="1 6">Cell membrane</location>
        <topology evidence="1 6">Multi-pass membrane protein</topology>
    </subcellularLocation>
</comment>
<proteinExistence type="inferred from homology"/>
<gene>
    <name evidence="8" type="ordered locus">Anacy_4952</name>
</gene>
<keyword evidence="5 6" id="KW-0472">Membrane</keyword>
<dbReference type="HOGENOM" id="CLU_038944_3_2_3"/>
<protein>
    <recommendedName>
        <fullName evidence="6">TVP38/TMEM64 family membrane protein</fullName>
    </recommendedName>
</protein>
<comment type="similarity">
    <text evidence="6">Belongs to the TVP38/TMEM64 family.</text>
</comment>
<feature type="domain" description="VTT" evidence="7">
    <location>
        <begin position="78"/>
        <end position="195"/>
    </location>
</feature>
<dbReference type="STRING" id="272123.Anacy_4952"/>
<keyword evidence="9" id="KW-1185">Reference proteome</keyword>
<dbReference type="KEGG" id="acy:Anacy_4952"/>
<organism evidence="8 9">
    <name type="scientific">Anabaena cylindrica (strain ATCC 27899 / PCC 7122)</name>
    <dbReference type="NCBI Taxonomy" id="272123"/>
    <lineage>
        <taxon>Bacteria</taxon>
        <taxon>Bacillati</taxon>
        <taxon>Cyanobacteriota</taxon>
        <taxon>Cyanophyceae</taxon>
        <taxon>Nostocales</taxon>
        <taxon>Nostocaceae</taxon>
        <taxon>Anabaena</taxon>
    </lineage>
</organism>
<dbReference type="OrthoDB" id="9812980at2"/>
<dbReference type="AlphaFoldDB" id="K9ZP40"/>
<keyword evidence="2 6" id="KW-1003">Cell membrane</keyword>
<dbReference type="InterPro" id="IPR015414">
    <property type="entry name" value="TMEM64"/>
</dbReference>
<sequence length="263" mass="29309">MIIGKNRINPIMPNHKSRLNSKLQLLLLSFLIATLIIATKFINFQEFLQISVTWVQNLGIFGPIAFIIIYNLATLLFIPGSLLTLKGGYLFGLFWGSVYVLIAALIGSILAFAIGRYLSQDYICRQLEKYPKFKAIDLAVAKEGWKIVLLTRLSPIFPFNLLNYAFGVTKVSLKDYIFGSLGIVPGTVMYVYIGSIAGNIAMINTPNQPTNPETQIWQWIMQIIGLIATISMTCYLTKIAQKALNQSVSVVGNPHSLNDQSNR</sequence>
<dbReference type="Pfam" id="PF09335">
    <property type="entry name" value="VTT_dom"/>
    <property type="match status" value="1"/>
</dbReference>
<comment type="caution">
    <text evidence="6">Lacks conserved residue(s) required for the propagation of feature annotation.</text>
</comment>
<evidence type="ECO:0000256" key="6">
    <source>
        <dbReference type="RuleBase" id="RU366058"/>
    </source>
</evidence>
<evidence type="ECO:0000259" key="7">
    <source>
        <dbReference type="Pfam" id="PF09335"/>
    </source>
</evidence>
<dbReference type="PANTHER" id="PTHR12677:SF59">
    <property type="entry name" value="GOLGI APPARATUS MEMBRANE PROTEIN TVP38-RELATED"/>
    <property type="match status" value="1"/>
</dbReference>
<dbReference type="InterPro" id="IPR032816">
    <property type="entry name" value="VTT_dom"/>
</dbReference>
<dbReference type="eggNOG" id="COG0398">
    <property type="taxonomic scope" value="Bacteria"/>
</dbReference>
<dbReference type="PATRIC" id="fig|272123.3.peg.5374"/>
<evidence type="ECO:0000256" key="5">
    <source>
        <dbReference type="ARBA" id="ARBA00023136"/>
    </source>
</evidence>
<feature type="transmembrane region" description="Helical" evidence="6">
    <location>
        <begin position="54"/>
        <end position="78"/>
    </location>
</feature>
<evidence type="ECO:0000256" key="2">
    <source>
        <dbReference type="ARBA" id="ARBA00022475"/>
    </source>
</evidence>
<evidence type="ECO:0000256" key="1">
    <source>
        <dbReference type="ARBA" id="ARBA00004651"/>
    </source>
</evidence>